<dbReference type="PANTHER" id="PTHR48025">
    <property type="entry name" value="OS02G0815200 PROTEIN"/>
    <property type="match status" value="1"/>
</dbReference>
<dbReference type="InterPro" id="IPR050502">
    <property type="entry name" value="Euk_RNA-bind_prot"/>
</dbReference>
<keyword evidence="1 2" id="KW-0694">RNA-binding</keyword>
<evidence type="ECO:0000313" key="6">
    <source>
        <dbReference type="Proteomes" id="UP001285441"/>
    </source>
</evidence>
<feature type="domain" description="RRM" evidence="4">
    <location>
        <begin position="161"/>
        <end position="247"/>
    </location>
</feature>
<reference evidence="5" key="1">
    <citation type="journal article" date="2023" name="Mol. Phylogenet. Evol.">
        <title>Genome-scale phylogeny and comparative genomics of the fungal order Sordariales.</title>
        <authorList>
            <person name="Hensen N."/>
            <person name="Bonometti L."/>
            <person name="Westerberg I."/>
            <person name="Brannstrom I.O."/>
            <person name="Guillou S."/>
            <person name="Cros-Aarteil S."/>
            <person name="Calhoun S."/>
            <person name="Haridas S."/>
            <person name="Kuo A."/>
            <person name="Mondo S."/>
            <person name="Pangilinan J."/>
            <person name="Riley R."/>
            <person name="LaButti K."/>
            <person name="Andreopoulos B."/>
            <person name="Lipzen A."/>
            <person name="Chen C."/>
            <person name="Yan M."/>
            <person name="Daum C."/>
            <person name="Ng V."/>
            <person name="Clum A."/>
            <person name="Steindorff A."/>
            <person name="Ohm R.A."/>
            <person name="Martin F."/>
            <person name="Silar P."/>
            <person name="Natvig D.O."/>
            <person name="Lalanne C."/>
            <person name="Gautier V."/>
            <person name="Ament-Velasquez S.L."/>
            <person name="Kruys A."/>
            <person name="Hutchinson M.I."/>
            <person name="Powell A.J."/>
            <person name="Barry K."/>
            <person name="Miller A.N."/>
            <person name="Grigoriev I.V."/>
            <person name="Debuchy R."/>
            <person name="Gladieux P."/>
            <person name="Hiltunen Thoren M."/>
            <person name="Johannesson H."/>
        </authorList>
    </citation>
    <scope>NUCLEOTIDE SEQUENCE</scope>
    <source>
        <strain evidence="5">CBS 232.78</strain>
    </source>
</reference>
<accession>A0AAE0P552</accession>
<feature type="compositionally biased region" description="Basic and acidic residues" evidence="3">
    <location>
        <begin position="129"/>
        <end position="144"/>
    </location>
</feature>
<proteinExistence type="predicted"/>
<dbReference type="InterPro" id="IPR035979">
    <property type="entry name" value="RBD_domain_sf"/>
</dbReference>
<dbReference type="GO" id="GO:0003729">
    <property type="term" value="F:mRNA binding"/>
    <property type="evidence" value="ECO:0007669"/>
    <property type="project" value="TreeGrafter"/>
</dbReference>
<dbReference type="EMBL" id="JAULSW010000001">
    <property type="protein sequence ID" value="KAK3393522.1"/>
    <property type="molecule type" value="Genomic_DNA"/>
</dbReference>
<evidence type="ECO:0000256" key="2">
    <source>
        <dbReference type="PROSITE-ProRule" id="PRU00176"/>
    </source>
</evidence>
<feature type="domain" description="RRM" evidence="4">
    <location>
        <begin position="20"/>
        <end position="100"/>
    </location>
</feature>
<feature type="compositionally biased region" description="Polar residues" evidence="3">
    <location>
        <begin position="310"/>
        <end position="319"/>
    </location>
</feature>
<evidence type="ECO:0000313" key="5">
    <source>
        <dbReference type="EMBL" id="KAK3393522.1"/>
    </source>
</evidence>
<feature type="compositionally biased region" description="Basic and acidic residues" evidence="3">
    <location>
        <begin position="107"/>
        <end position="121"/>
    </location>
</feature>
<dbReference type="InterPro" id="IPR012677">
    <property type="entry name" value="Nucleotide-bd_a/b_plait_sf"/>
</dbReference>
<dbReference type="InterPro" id="IPR000504">
    <property type="entry name" value="RRM_dom"/>
</dbReference>
<dbReference type="Pfam" id="PF00076">
    <property type="entry name" value="RRM_1"/>
    <property type="match status" value="2"/>
</dbReference>
<dbReference type="PROSITE" id="PS50102">
    <property type="entry name" value="RRM"/>
    <property type="match status" value="2"/>
</dbReference>
<gene>
    <name evidence="5" type="ORF">B0H63DRAFT_19233</name>
</gene>
<dbReference type="AlphaFoldDB" id="A0AAE0P552"/>
<evidence type="ECO:0000256" key="1">
    <source>
        <dbReference type="ARBA" id="ARBA00022884"/>
    </source>
</evidence>
<dbReference type="SMART" id="SM00360">
    <property type="entry name" value="RRM"/>
    <property type="match status" value="2"/>
</dbReference>
<dbReference type="SUPFAM" id="SSF54928">
    <property type="entry name" value="RNA-binding domain, RBD"/>
    <property type="match status" value="2"/>
</dbReference>
<dbReference type="Proteomes" id="UP001285441">
    <property type="component" value="Unassembled WGS sequence"/>
</dbReference>
<evidence type="ECO:0000256" key="3">
    <source>
        <dbReference type="SAM" id="MobiDB-lite"/>
    </source>
</evidence>
<feature type="region of interest" description="Disordered" evidence="3">
    <location>
        <begin position="97"/>
        <end position="149"/>
    </location>
</feature>
<organism evidence="5 6">
    <name type="scientific">Podospora didyma</name>
    <dbReference type="NCBI Taxonomy" id="330526"/>
    <lineage>
        <taxon>Eukaryota</taxon>
        <taxon>Fungi</taxon>
        <taxon>Dikarya</taxon>
        <taxon>Ascomycota</taxon>
        <taxon>Pezizomycotina</taxon>
        <taxon>Sordariomycetes</taxon>
        <taxon>Sordariomycetidae</taxon>
        <taxon>Sordariales</taxon>
        <taxon>Podosporaceae</taxon>
        <taxon>Podospora</taxon>
    </lineage>
</organism>
<comment type="caution">
    <text evidence="5">The sequence shown here is derived from an EMBL/GenBank/DDBJ whole genome shotgun (WGS) entry which is preliminary data.</text>
</comment>
<sequence length="319" mass="34855">MDNAFRAPQLGSADALAEGRRIYVGNLLYSVKPVDVEGLLKDIGFGTYEKIHISVDPISGRNPGYCFVEFPTREEAERALVALPGVSIFDRALKVGPCHPKSGGSSESRDRSSPRAPRDQQSRTTTFDRWGDWNGERKPVKPDEQGPYGALQHLASDNDGLRLYVGGLGPMLDQAQNEAEIQALFEGFEYVAIGKRITPHPSTQEKPGNHHFCFVDFASAEEASRAIAETNGKSVPGGRLRVFVAKGKTPAKTNDTPIDENTGAPARGFGAGRGSYQPRPAFGARRSQNDQEETEDTRAERNSRQKAILESSSWRRGPA</sequence>
<name>A0AAE0P552_9PEZI</name>
<dbReference type="PANTHER" id="PTHR48025:SF1">
    <property type="entry name" value="RRM DOMAIN-CONTAINING PROTEIN"/>
    <property type="match status" value="1"/>
</dbReference>
<keyword evidence="6" id="KW-1185">Reference proteome</keyword>
<dbReference type="Gene3D" id="3.30.70.330">
    <property type="match status" value="2"/>
</dbReference>
<dbReference type="CDD" id="cd00590">
    <property type="entry name" value="RRM_SF"/>
    <property type="match status" value="2"/>
</dbReference>
<protein>
    <recommendedName>
        <fullName evidence="4">RRM domain-containing protein</fullName>
    </recommendedName>
</protein>
<feature type="region of interest" description="Disordered" evidence="3">
    <location>
        <begin position="247"/>
        <end position="319"/>
    </location>
</feature>
<reference evidence="5" key="2">
    <citation type="submission" date="2023-06" db="EMBL/GenBank/DDBJ databases">
        <authorList>
            <consortium name="Lawrence Berkeley National Laboratory"/>
            <person name="Haridas S."/>
            <person name="Hensen N."/>
            <person name="Bonometti L."/>
            <person name="Westerberg I."/>
            <person name="Brannstrom I.O."/>
            <person name="Guillou S."/>
            <person name="Cros-Aarteil S."/>
            <person name="Calhoun S."/>
            <person name="Kuo A."/>
            <person name="Mondo S."/>
            <person name="Pangilinan J."/>
            <person name="Riley R."/>
            <person name="LaButti K."/>
            <person name="Andreopoulos B."/>
            <person name="Lipzen A."/>
            <person name="Chen C."/>
            <person name="Yanf M."/>
            <person name="Daum C."/>
            <person name="Ng V."/>
            <person name="Clum A."/>
            <person name="Steindorff A."/>
            <person name="Ohm R."/>
            <person name="Martin F."/>
            <person name="Silar P."/>
            <person name="Natvig D."/>
            <person name="Lalanne C."/>
            <person name="Gautier V."/>
            <person name="Ament-velasquez S.L."/>
            <person name="Kruys A."/>
            <person name="Hutchinson M.I."/>
            <person name="Powell A.J."/>
            <person name="Barry K."/>
            <person name="Miller A.N."/>
            <person name="Grigoriev I.V."/>
            <person name="Debuchy R."/>
            <person name="Gladieux P."/>
            <person name="Thoren M.H."/>
            <person name="Johannesson H."/>
        </authorList>
    </citation>
    <scope>NUCLEOTIDE SEQUENCE</scope>
    <source>
        <strain evidence="5">CBS 232.78</strain>
    </source>
</reference>
<evidence type="ECO:0000259" key="4">
    <source>
        <dbReference type="PROSITE" id="PS50102"/>
    </source>
</evidence>